<name>A0A7D9LT16_PARCT</name>
<dbReference type="Proteomes" id="UP001152795">
    <property type="component" value="Unassembled WGS sequence"/>
</dbReference>
<feature type="region of interest" description="Disordered" evidence="1">
    <location>
        <begin position="711"/>
        <end position="739"/>
    </location>
</feature>
<feature type="compositionally biased region" description="Low complexity" evidence="1">
    <location>
        <begin position="336"/>
        <end position="351"/>
    </location>
</feature>
<feature type="compositionally biased region" description="Low complexity" evidence="1">
    <location>
        <begin position="162"/>
        <end position="173"/>
    </location>
</feature>
<dbReference type="SUPFAM" id="SSF56672">
    <property type="entry name" value="DNA/RNA polymerases"/>
    <property type="match status" value="1"/>
</dbReference>
<feature type="region of interest" description="Disordered" evidence="1">
    <location>
        <begin position="1"/>
        <end position="78"/>
    </location>
</feature>
<dbReference type="EMBL" id="CACRXK020025980">
    <property type="protein sequence ID" value="CAB4039869.1"/>
    <property type="molecule type" value="Genomic_DNA"/>
</dbReference>
<dbReference type="InterPro" id="IPR043502">
    <property type="entry name" value="DNA/RNA_pol_sf"/>
</dbReference>
<evidence type="ECO:0000313" key="2">
    <source>
        <dbReference type="EMBL" id="CAB4039869.1"/>
    </source>
</evidence>
<feature type="non-terminal residue" evidence="2">
    <location>
        <position position="1"/>
    </location>
</feature>
<comment type="caution">
    <text evidence="2">The sequence shown here is derived from an EMBL/GenBank/DDBJ whole genome shotgun (WGS) entry which is preliminary data.</text>
</comment>
<feature type="compositionally biased region" description="Polar residues" evidence="1">
    <location>
        <begin position="213"/>
        <end position="226"/>
    </location>
</feature>
<dbReference type="PROSITE" id="PS50878">
    <property type="entry name" value="RT_POL"/>
    <property type="match status" value="1"/>
</dbReference>
<dbReference type="OrthoDB" id="5984630at2759"/>
<feature type="compositionally biased region" description="Polar residues" evidence="1">
    <location>
        <begin position="416"/>
        <end position="425"/>
    </location>
</feature>
<keyword evidence="3" id="KW-1185">Reference proteome</keyword>
<feature type="compositionally biased region" description="Low complexity" evidence="1">
    <location>
        <begin position="14"/>
        <end position="27"/>
    </location>
</feature>
<gene>
    <name evidence="2" type="ORF">PACLA_8A019547</name>
</gene>
<reference evidence="2" key="1">
    <citation type="submission" date="2020-04" db="EMBL/GenBank/DDBJ databases">
        <authorList>
            <person name="Alioto T."/>
            <person name="Alioto T."/>
            <person name="Gomez Garrido J."/>
        </authorList>
    </citation>
    <scope>NUCLEOTIDE SEQUENCE</scope>
    <source>
        <strain evidence="2">A484AB</strain>
    </source>
</reference>
<dbReference type="CDD" id="cd01650">
    <property type="entry name" value="RT_nLTR_like"/>
    <property type="match status" value="1"/>
</dbReference>
<feature type="compositionally biased region" description="Polar residues" evidence="1">
    <location>
        <begin position="274"/>
        <end position="286"/>
    </location>
</feature>
<dbReference type="InterPro" id="IPR000477">
    <property type="entry name" value="RT_dom"/>
</dbReference>
<proteinExistence type="predicted"/>
<feature type="compositionally biased region" description="Low complexity" evidence="1">
    <location>
        <begin position="187"/>
        <end position="200"/>
    </location>
</feature>
<dbReference type="PANTHER" id="PTHR19446">
    <property type="entry name" value="REVERSE TRANSCRIPTASES"/>
    <property type="match status" value="1"/>
</dbReference>
<accession>A0A7D9LT16</accession>
<protein>
    <submittedName>
        <fullName evidence="2">Uncharacterized protein</fullName>
    </submittedName>
</protein>
<sequence length="1612" mass="177150">DHQNPSSDIDLQHLSPPLSLSPNDSPSQANELFGEEPVPPCLASQIPPRKRVVAHQGPPAAPVTHDSRKVLTSSPSSVCHLPSDDLRHAIKVPRQRERTVVCLQSSPPPSSPSRHRPLPSSSPECIVIDDDVDTKYYDERANRDQALNVLRSVFKAAEDLAKSPASPSSPNSACEDLVKLRGSTDTSSSANPSVAVPAQSILASVTPRDTTDTTKSSPTQDSTPLSLPSRPTAELLDPSLREPSETDSLESPDSCNALVIPSLAMPEFGEHSQADNLSPSIASNDSTFDDTHIPSSPEPVLPEPSTAPPTSPKSLNPSPDLFPCSDSPPDLPPRSVYPSEPSSASPVVPISPRTPDFLDPTSSQLDCTPFGHTVVTNSNVPSPERSPTHQPSPPLSLSPSDSPSKVSDLFGDHPQSKLSKSPTSCTVHSHCSVAASQKNARVITCSTSSRQPSPPESPECIVLDEIEDPAVKRDRETREEALRVLRSVFHTAEVLAMSPTSSLSPAGSLDDLIKLRGSTNSSSTPNTPPGPSAIPPSESPRVDDVIAPPPPVTRLLHPTHKSHQTNLSQVITDALKLARSSPKRRVSSPSEVVNPLPDDESAPSDHGDMDGDPLDDEPIPSAQVRPPRPPVPPPPPRPNPRDTPPRANQAGDDDDVDAFNDSQALPIPGEDQQRLLDFHNKWRAVFSEDSTWQQFTDQCVEFASEARSLASDLIKPPGARVRNKNPDPPPPRRPANGRPIARFDPVAARRIQGLYRHSKKRAARQLLNDNTVSYGGTLEDAHTYFTDVFDEKRANASVLGEGLNTFVPTGVDHEDTEDLYSEISESEVAAKLRSAANTAPGADRCEYSHLKKIDPAAKILTLIFNRCQRQKDVPQPWKEALTILIYKKGDDRDVSNFRPIALMSVIYKLLMGVVAKRLTRWSIEAGILSDEQKSARPSEGCYEHTFLLKSLVADARRRKQKLFLAWLDIRNAFGSVPHNTIRATLRHIGVPADLIALIMNAYRGATTVVRTPQGTTEPIPVEAGVKQGCPLSPILFNLCIELILRMVKKKASKLKSGACVYHGSTISCLAYADDLVIIARSRHALQKLLDEASDGATILGFSYRPDKCASISLVTDGKRTVRTEVNEFLVQGTRVPALENEESYRYLGVPIGLIHNIDDIPNIVPRLIRDLETIRSSLLAPWQKLDAIRTFIQPCLTYALRAGNPLKQSLRDYRSLLVKALRDICSLPTRASGSYFFASKRVGGLAFQDPTIESDLQAIVQAIRILSSSDEVVAKIAREELKTFVRRTAQSNPTAELITKYLSADKDPRLDKLNYSTHSSLWSRVRSACRRQHVTFIFSDNNPPCVIADGSDQIKSKEITFFLHRLVQQRYADALMTLPDQGKVARCLTGDQYANGSSWHMTGLNIRFKDWRFIHRARLNVLPLNANKSRFSNASSTCRHCPQPETLPHVVCHCCPQMMQIRDRHNKIVDRLTNAVRFGEITTDKTVRTSGLRLRPDIVVEEKNEVLIIDVTCPFDNDVDALSDAAQAKFNKYLVLKDHFISHGKKCEIYPFVVGALGAWYKQNELLLTKLGMTRRYKSLFRKLCCSDAIQGSTNIYRLHLGWDDATPAPAL</sequence>
<feature type="region of interest" description="Disordered" evidence="1">
    <location>
        <begin position="97"/>
        <end position="125"/>
    </location>
</feature>
<feature type="region of interest" description="Disordered" evidence="1">
    <location>
        <begin position="498"/>
        <end position="671"/>
    </location>
</feature>
<feature type="compositionally biased region" description="Pro residues" evidence="1">
    <location>
        <begin position="626"/>
        <end position="638"/>
    </location>
</feature>
<evidence type="ECO:0000313" key="3">
    <source>
        <dbReference type="Proteomes" id="UP001152795"/>
    </source>
</evidence>
<feature type="region of interest" description="Disordered" evidence="1">
    <location>
        <begin position="159"/>
        <end position="425"/>
    </location>
</feature>
<feature type="compositionally biased region" description="Pro residues" evidence="1">
    <location>
        <begin position="296"/>
        <end position="311"/>
    </location>
</feature>
<dbReference type="Pfam" id="PF00078">
    <property type="entry name" value="RVT_1"/>
    <property type="match status" value="1"/>
</dbReference>
<evidence type="ECO:0000256" key="1">
    <source>
        <dbReference type="SAM" id="MobiDB-lite"/>
    </source>
</evidence>
<feature type="compositionally biased region" description="Pro residues" evidence="1">
    <location>
        <begin position="526"/>
        <end position="538"/>
    </location>
</feature>
<organism evidence="2 3">
    <name type="scientific">Paramuricea clavata</name>
    <name type="common">Red gorgonian</name>
    <name type="synonym">Violescent sea-whip</name>
    <dbReference type="NCBI Taxonomy" id="317549"/>
    <lineage>
        <taxon>Eukaryota</taxon>
        <taxon>Metazoa</taxon>
        <taxon>Cnidaria</taxon>
        <taxon>Anthozoa</taxon>
        <taxon>Octocorallia</taxon>
        <taxon>Malacalcyonacea</taxon>
        <taxon>Plexauridae</taxon>
        <taxon>Paramuricea</taxon>
    </lineage>
</organism>